<accession>A0A8H4MZD5</accession>
<keyword evidence="4" id="KW-1185">Reference proteome</keyword>
<name>A0A8H4MZD5_9PEZI</name>
<dbReference type="EMBL" id="WWBZ02000082">
    <property type="protein sequence ID" value="KAF4301393.1"/>
    <property type="molecule type" value="Genomic_DNA"/>
</dbReference>
<organism evidence="2 4">
    <name type="scientific">Botryosphaeria dothidea</name>
    <dbReference type="NCBI Taxonomy" id="55169"/>
    <lineage>
        <taxon>Eukaryota</taxon>
        <taxon>Fungi</taxon>
        <taxon>Dikarya</taxon>
        <taxon>Ascomycota</taxon>
        <taxon>Pezizomycotina</taxon>
        <taxon>Dothideomycetes</taxon>
        <taxon>Dothideomycetes incertae sedis</taxon>
        <taxon>Botryosphaeriales</taxon>
        <taxon>Botryosphaeriaceae</taxon>
        <taxon>Botryosphaeria</taxon>
    </lineage>
</organism>
<comment type="caution">
    <text evidence="2">The sequence shown here is derived from an EMBL/GenBank/DDBJ whole genome shotgun (WGS) entry which is preliminary data.</text>
</comment>
<dbReference type="AlphaFoldDB" id="A0A8H4MZD5"/>
<feature type="signal peptide" evidence="1">
    <location>
        <begin position="1"/>
        <end position="20"/>
    </location>
</feature>
<keyword evidence="1" id="KW-0732">Signal</keyword>
<dbReference type="SUPFAM" id="SSF49695">
    <property type="entry name" value="gamma-Crystallin-like"/>
    <property type="match status" value="1"/>
</dbReference>
<dbReference type="InterPro" id="IPR011024">
    <property type="entry name" value="G_crystallin-like"/>
</dbReference>
<evidence type="ECO:0000313" key="2">
    <source>
        <dbReference type="EMBL" id="KAF4301393.1"/>
    </source>
</evidence>
<evidence type="ECO:0000313" key="3">
    <source>
        <dbReference type="EMBL" id="KAF4305221.1"/>
    </source>
</evidence>
<proteinExistence type="predicted"/>
<protein>
    <submittedName>
        <fullName evidence="2">Beta/gamma crystallin</fullName>
    </submittedName>
</protein>
<evidence type="ECO:0000256" key="1">
    <source>
        <dbReference type="SAM" id="SignalP"/>
    </source>
</evidence>
<gene>
    <name evidence="3" type="ORF">GTA08_BOTSDO07024</name>
    <name evidence="2" type="ORF">GTA08_BOTSDO11218</name>
</gene>
<evidence type="ECO:0000313" key="4">
    <source>
        <dbReference type="Proteomes" id="UP000572817"/>
    </source>
</evidence>
<dbReference type="EMBL" id="WWBZ02000040">
    <property type="protein sequence ID" value="KAF4305221.1"/>
    <property type="molecule type" value="Genomic_DNA"/>
</dbReference>
<dbReference type="OrthoDB" id="3921233at2759"/>
<feature type="chain" id="PRO_5036266461" evidence="1">
    <location>
        <begin position="21"/>
        <end position="163"/>
    </location>
</feature>
<reference evidence="2 4" key="1">
    <citation type="submission" date="2020-04" db="EMBL/GenBank/DDBJ databases">
        <title>Genome Assembly and Annotation of Botryosphaeria dothidea sdau 11-99, a Latent Pathogen of Apple Fruit Ring Rot in China.</title>
        <authorList>
            <person name="Yu C."/>
            <person name="Diao Y."/>
            <person name="Lu Q."/>
            <person name="Zhao J."/>
            <person name="Cui S."/>
            <person name="Peng C."/>
            <person name="He B."/>
            <person name="Liu H."/>
        </authorList>
    </citation>
    <scope>NUCLEOTIDE SEQUENCE [LARGE SCALE GENOMIC DNA]</scope>
    <source>
        <strain evidence="4">sdau11-99</strain>
        <strain evidence="2">Sdau11-99</strain>
    </source>
</reference>
<dbReference type="Proteomes" id="UP000572817">
    <property type="component" value="Unassembled WGS sequence"/>
</dbReference>
<sequence>MQLTTFISATLVACAGFAAAAPNKIPVEDLTWPADAPALPDYKGLTSGVDQNNGDYDYNDDSYLEKRGPVKPWVQHVKFCVGYNGEGPCNVKDFRAETGCYNVWSWYNDKISSIQLAPRTMCMLFADTNCHGKWLKAFDPGYKNLKMQSLMDNKISSMKCTFW</sequence>
<dbReference type="Gene3D" id="2.60.20.10">
    <property type="entry name" value="Crystallins"/>
    <property type="match status" value="1"/>
</dbReference>